<dbReference type="Ensembl" id="ENSNVIT00000032426.1">
    <property type="protein sequence ID" value="ENSNVIP00000027952.1"/>
    <property type="gene ID" value="ENSNVIG00000021604.1"/>
</dbReference>
<dbReference type="AlphaFoldDB" id="A0A8C7BWS3"/>
<organism evidence="1 2">
    <name type="scientific">Neovison vison</name>
    <name type="common">American mink</name>
    <name type="synonym">Mustela vison</name>
    <dbReference type="NCBI Taxonomy" id="452646"/>
    <lineage>
        <taxon>Eukaryota</taxon>
        <taxon>Metazoa</taxon>
        <taxon>Chordata</taxon>
        <taxon>Craniata</taxon>
        <taxon>Vertebrata</taxon>
        <taxon>Euteleostomi</taxon>
        <taxon>Mammalia</taxon>
        <taxon>Eutheria</taxon>
        <taxon>Laurasiatheria</taxon>
        <taxon>Carnivora</taxon>
        <taxon>Caniformia</taxon>
        <taxon>Musteloidea</taxon>
        <taxon>Mustelidae</taxon>
        <taxon>Mustelinae</taxon>
        <taxon>Neogale</taxon>
    </lineage>
</organism>
<sequence>MTLYCNCHDLEVFNENKWEMKSHFLGLLEAPPLDSEGCCHLSETWPLLDCGLSLNKMLRNCIFNDTYLPSEKKSLVRLYFQSQNIKLDLTLFS</sequence>
<dbReference type="Proteomes" id="UP000694425">
    <property type="component" value="Unplaced"/>
</dbReference>
<evidence type="ECO:0000313" key="2">
    <source>
        <dbReference type="Proteomes" id="UP000694425"/>
    </source>
</evidence>
<evidence type="ECO:0000313" key="1">
    <source>
        <dbReference type="Ensembl" id="ENSNVIP00000027952.1"/>
    </source>
</evidence>
<keyword evidence="2" id="KW-1185">Reference proteome</keyword>
<protein>
    <submittedName>
        <fullName evidence="1">Uncharacterized protein</fullName>
    </submittedName>
</protein>
<reference evidence="1" key="2">
    <citation type="submission" date="2025-09" db="UniProtKB">
        <authorList>
            <consortium name="Ensembl"/>
        </authorList>
    </citation>
    <scope>IDENTIFICATION</scope>
</reference>
<name>A0A8C7BWS3_NEOVI</name>
<accession>A0A8C7BWS3</accession>
<reference evidence="1" key="1">
    <citation type="submission" date="2025-08" db="UniProtKB">
        <authorList>
            <consortium name="Ensembl"/>
        </authorList>
    </citation>
    <scope>IDENTIFICATION</scope>
</reference>
<proteinExistence type="predicted"/>